<evidence type="ECO:0000259" key="2">
    <source>
        <dbReference type="Pfam" id="PF16237"/>
    </source>
</evidence>
<dbReference type="Proteomes" id="UP000008183">
    <property type="component" value="Chromosome"/>
</dbReference>
<dbReference type="Pfam" id="PF16237">
    <property type="entry name" value="DUF4896"/>
    <property type="match status" value="1"/>
</dbReference>
<reference evidence="3 4" key="1">
    <citation type="journal article" date="1999" name="Nature">
        <title>Evidence for lateral gene transfer between Archaea and Bacteria from genome sequence of Thermotoga maritima.</title>
        <authorList>
            <person name="Nelson K.E."/>
            <person name="Clayton R.A."/>
            <person name="Gill S.R."/>
            <person name="Gwinn M.L."/>
            <person name="Dodson R.J."/>
            <person name="Haft D.H."/>
            <person name="Hickey E.K."/>
            <person name="Peterson J.D."/>
            <person name="Nelson W.C."/>
            <person name="Ketchum K.A."/>
            <person name="McDonald L."/>
            <person name="Utterback T.R."/>
            <person name="Malek J.A."/>
            <person name="Linher K.D."/>
            <person name="Garrett M.M."/>
            <person name="Stewart A.M."/>
            <person name="Cotton M.D."/>
            <person name="Pratt M.S."/>
            <person name="Phillips C.A."/>
            <person name="Richardson D."/>
            <person name="Heidelberg J."/>
            <person name="Sutton G.G."/>
            <person name="Fleischmann R.D."/>
            <person name="White O."/>
            <person name="Salzberg S.L."/>
            <person name="Smith H.O."/>
            <person name="Venter J.C."/>
            <person name="Fraser C.M."/>
        </authorList>
    </citation>
    <scope>NUCLEOTIDE SEQUENCE [LARGE SCALE GENOMIC DNA]</scope>
    <source>
        <strain evidence="4">ATCC 43589 / DSM 3109 / JCM 10099 / NBRC 100826 / MSB8</strain>
    </source>
</reference>
<dbReference type="EnsemblBacteria" id="AAD36900">
    <property type="protein sequence ID" value="AAD36900"/>
    <property type="gene ID" value="TM_1838"/>
</dbReference>
<keyword evidence="1" id="KW-0472">Membrane</keyword>
<gene>
    <name evidence="3" type="ordered locus">TM_1838</name>
</gene>
<keyword evidence="1" id="KW-1133">Transmembrane helix</keyword>
<feature type="transmembrane region" description="Helical" evidence="1">
    <location>
        <begin position="20"/>
        <end position="41"/>
    </location>
</feature>
<proteinExistence type="predicted"/>
<dbReference type="InParanoid" id="Q9X2F6"/>
<dbReference type="PIR" id="A72206">
    <property type="entry name" value="A72206"/>
</dbReference>
<feature type="domain" description="DUF4896" evidence="2">
    <location>
        <begin position="2"/>
        <end position="44"/>
    </location>
</feature>
<protein>
    <recommendedName>
        <fullName evidence="2">DUF4896 domain-containing protein</fullName>
    </recommendedName>
</protein>
<keyword evidence="4" id="KW-1185">Reference proteome</keyword>
<evidence type="ECO:0000313" key="3">
    <source>
        <dbReference type="EMBL" id="AAD36900.1"/>
    </source>
</evidence>
<dbReference type="PaxDb" id="243274-THEMA_05015"/>
<name>Q9X2F6_THEMA</name>
<dbReference type="SUPFAM" id="SSF160964">
    <property type="entry name" value="MalF N-terminal region-like"/>
    <property type="match status" value="1"/>
</dbReference>
<evidence type="ECO:0000256" key="1">
    <source>
        <dbReference type="SAM" id="Phobius"/>
    </source>
</evidence>
<dbReference type="EMBL" id="AE000512">
    <property type="protein sequence ID" value="AAD36900.1"/>
    <property type="molecule type" value="Genomic_DNA"/>
</dbReference>
<dbReference type="AlphaFoldDB" id="Q9X2F6"/>
<dbReference type="InterPro" id="IPR032605">
    <property type="entry name" value="DUF4896"/>
</dbReference>
<accession>Q9X2F6</accession>
<sequence>MFLAVFNAGMVWAGIFLLQNSYYELGIVLLTLLVLIDYFIFNPKLILTDTPFPL</sequence>
<keyword evidence="1" id="KW-0812">Transmembrane</keyword>
<dbReference type="PATRIC" id="fig|243274.5.peg.1859"/>
<dbReference type="KEGG" id="tma:TM1838"/>
<organism evidence="3 4">
    <name type="scientific">Thermotoga maritima (strain ATCC 43589 / DSM 3109 / JCM 10099 / NBRC 100826 / MSB8)</name>
    <dbReference type="NCBI Taxonomy" id="243274"/>
    <lineage>
        <taxon>Bacteria</taxon>
        <taxon>Thermotogati</taxon>
        <taxon>Thermotogota</taxon>
        <taxon>Thermotogae</taxon>
        <taxon>Thermotogales</taxon>
        <taxon>Thermotogaceae</taxon>
        <taxon>Thermotoga</taxon>
    </lineage>
</organism>
<evidence type="ECO:0000313" key="4">
    <source>
        <dbReference type="Proteomes" id="UP000008183"/>
    </source>
</evidence>